<reference evidence="14" key="1">
    <citation type="submission" date="2006-06" db="EMBL/GenBank/DDBJ databases">
        <title>Complete sequence of chromosome of Chelativorans sp. BNC1.</title>
        <authorList>
            <consortium name="US DOE Joint Genome Institute"/>
            <person name="Copeland A."/>
            <person name="Lucas S."/>
            <person name="Lapidus A."/>
            <person name="Barry K."/>
            <person name="Detter J.C."/>
            <person name="Glavina del Rio T."/>
            <person name="Hammon N."/>
            <person name="Israni S."/>
            <person name="Dalin E."/>
            <person name="Tice H."/>
            <person name="Pitluck S."/>
            <person name="Chertkov O."/>
            <person name="Brettin T."/>
            <person name="Bruce D."/>
            <person name="Han C."/>
            <person name="Tapia R."/>
            <person name="Gilna P."/>
            <person name="Schmutz J."/>
            <person name="Larimer F."/>
            <person name="Land M."/>
            <person name="Hauser L."/>
            <person name="Kyrpides N."/>
            <person name="Mikhailova N."/>
            <person name="Richardson P."/>
        </authorList>
    </citation>
    <scope>NUCLEOTIDE SEQUENCE</scope>
    <source>
        <strain evidence="14">BNC1</strain>
    </source>
</reference>
<dbReference type="KEGG" id="mes:Meso_0040"/>
<dbReference type="PANTHER" id="PTHR30614:SF0">
    <property type="entry name" value="L-CYSTINE TRANSPORT SYSTEM PERMEASE PROTEIN TCYL"/>
    <property type="match status" value="1"/>
</dbReference>
<keyword evidence="4" id="KW-1003">Cell membrane</keyword>
<keyword evidence="3 12" id="KW-0813">Transport</keyword>
<dbReference type="InterPro" id="IPR000515">
    <property type="entry name" value="MetI-like"/>
</dbReference>
<dbReference type="FunFam" id="1.10.3720.10:FF:000006">
    <property type="entry name" value="Glutamate/aspartate ABC transporter, permease protein GltK"/>
    <property type="match status" value="1"/>
</dbReference>
<evidence type="ECO:0000256" key="9">
    <source>
        <dbReference type="ARBA" id="ARBA00060298"/>
    </source>
</evidence>
<comment type="subunit">
    <text evidence="10">The complex is composed of two ATP-binding proteins (GltL), two transmembrane proteins (GltJ and GltK) and a solute-binding protein (GltI).</text>
</comment>
<evidence type="ECO:0000256" key="1">
    <source>
        <dbReference type="ARBA" id="ARBA00004429"/>
    </source>
</evidence>
<evidence type="ECO:0000256" key="8">
    <source>
        <dbReference type="ARBA" id="ARBA00023136"/>
    </source>
</evidence>
<comment type="subcellular location">
    <subcellularLocation>
        <location evidence="1">Cell inner membrane</location>
        <topology evidence="1">Multi-pass membrane protein</topology>
    </subcellularLocation>
    <subcellularLocation>
        <location evidence="12">Cell membrane</location>
        <topology evidence="12">Multi-pass membrane protein</topology>
    </subcellularLocation>
</comment>
<keyword evidence="5 12" id="KW-0812">Transmembrane</keyword>
<gene>
    <name evidence="14" type="ordered locus">Meso_0040</name>
</gene>
<evidence type="ECO:0000256" key="3">
    <source>
        <dbReference type="ARBA" id="ARBA00022448"/>
    </source>
</evidence>
<feature type="transmembrane region" description="Helical" evidence="12">
    <location>
        <begin position="79"/>
        <end position="100"/>
    </location>
</feature>
<comment type="function">
    <text evidence="9">Part of the ABC transporter complex GltIJKL involved in glutamate and aspartate uptake. Probably responsible for the translocation of the substrate across the membrane.</text>
</comment>
<organism evidence="14">
    <name type="scientific">Chelativorans sp. (strain BNC1)</name>
    <dbReference type="NCBI Taxonomy" id="266779"/>
    <lineage>
        <taxon>Bacteria</taxon>
        <taxon>Pseudomonadati</taxon>
        <taxon>Pseudomonadota</taxon>
        <taxon>Alphaproteobacteria</taxon>
        <taxon>Hyphomicrobiales</taxon>
        <taxon>Phyllobacteriaceae</taxon>
        <taxon>Chelativorans</taxon>
    </lineage>
</organism>
<evidence type="ECO:0000256" key="4">
    <source>
        <dbReference type="ARBA" id="ARBA00022475"/>
    </source>
</evidence>
<dbReference type="PANTHER" id="PTHR30614">
    <property type="entry name" value="MEMBRANE COMPONENT OF AMINO ACID ABC TRANSPORTER"/>
    <property type="match status" value="1"/>
</dbReference>
<accession>Q11MD0</accession>
<feature type="transmembrane region" description="Helical" evidence="12">
    <location>
        <begin position="112"/>
        <end position="133"/>
    </location>
</feature>
<dbReference type="HOGENOM" id="CLU_019602_1_2_5"/>
<dbReference type="Pfam" id="PF00528">
    <property type="entry name" value="BPD_transp_1"/>
    <property type="match status" value="1"/>
</dbReference>
<feature type="transmembrane region" description="Helical" evidence="12">
    <location>
        <begin position="160"/>
        <end position="180"/>
    </location>
</feature>
<evidence type="ECO:0000313" key="14">
    <source>
        <dbReference type="EMBL" id="ABG61445.1"/>
    </source>
</evidence>
<keyword evidence="8 12" id="KW-0472">Membrane</keyword>
<dbReference type="InterPro" id="IPR035906">
    <property type="entry name" value="MetI-like_sf"/>
</dbReference>
<feature type="domain" description="ABC transmembrane type-1" evidence="13">
    <location>
        <begin position="77"/>
        <end position="280"/>
    </location>
</feature>
<name>Q11MD0_CHESB</name>
<evidence type="ECO:0000259" key="13">
    <source>
        <dbReference type="PROSITE" id="PS50928"/>
    </source>
</evidence>
<proteinExistence type="inferred from homology"/>
<dbReference type="NCBIfam" id="TIGR01726">
    <property type="entry name" value="HEQRo_perm_3TM"/>
    <property type="match status" value="1"/>
</dbReference>
<evidence type="ECO:0000256" key="2">
    <source>
        <dbReference type="ARBA" id="ARBA00010072"/>
    </source>
</evidence>
<dbReference type="PROSITE" id="PS50928">
    <property type="entry name" value="ABC_TM1"/>
    <property type="match status" value="1"/>
</dbReference>
<dbReference type="CDD" id="cd06261">
    <property type="entry name" value="TM_PBP2"/>
    <property type="match status" value="1"/>
</dbReference>
<evidence type="ECO:0000256" key="7">
    <source>
        <dbReference type="ARBA" id="ARBA00022989"/>
    </source>
</evidence>
<protein>
    <recommendedName>
        <fullName evidence="11">Glutamate/aspartate import permease protein GltK</fullName>
    </recommendedName>
</protein>
<evidence type="ECO:0000256" key="6">
    <source>
        <dbReference type="ARBA" id="ARBA00022970"/>
    </source>
</evidence>
<evidence type="ECO:0000256" key="10">
    <source>
        <dbReference type="ARBA" id="ARBA00062718"/>
    </source>
</evidence>
<dbReference type="InterPro" id="IPR010065">
    <property type="entry name" value="AA_ABC_transptr_permease_3TM"/>
</dbReference>
<dbReference type="eggNOG" id="COG0765">
    <property type="taxonomic scope" value="Bacteria"/>
</dbReference>
<dbReference type="Gene3D" id="1.10.3720.10">
    <property type="entry name" value="MetI-like"/>
    <property type="match status" value="1"/>
</dbReference>
<dbReference type="InterPro" id="IPR043429">
    <property type="entry name" value="ArtM/GltK/GlnP/TcyL/YhdX-like"/>
</dbReference>
<keyword evidence="6" id="KW-0029">Amino-acid transport</keyword>
<dbReference type="EMBL" id="CP000390">
    <property type="protein sequence ID" value="ABG61445.1"/>
    <property type="molecule type" value="Genomic_DNA"/>
</dbReference>
<dbReference type="GO" id="GO:0022857">
    <property type="term" value="F:transmembrane transporter activity"/>
    <property type="evidence" value="ECO:0007669"/>
    <property type="project" value="InterPro"/>
</dbReference>
<evidence type="ECO:0000256" key="11">
    <source>
        <dbReference type="ARBA" id="ARBA00073645"/>
    </source>
</evidence>
<dbReference type="GO" id="GO:0043190">
    <property type="term" value="C:ATP-binding cassette (ABC) transporter complex"/>
    <property type="evidence" value="ECO:0007669"/>
    <property type="project" value="InterPro"/>
</dbReference>
<sequence length="309" mass="33961">MNTTAQDISASPGQSAALRVSRNVADAYKPFPIWRLVAWLVLGWIVLEAVMLVGQNPNFGWATVGEYLFHQNILDGLKITLGLSVVSMALGILFGLVIALMRMSPDRLLSGFAAGFLWFFRAVPLLVQLIFWYNLSALFPEVKISIPFGPELGAWETNSLISPLTAAIIGLALHEAAYMAEIIRGGLLSVDRGQIEATQAFGMSRARALRRVILPQAMRFIVPPSGNQFISMVKATSLVSVIAMSDLLYSVQAIYNRTFEVIPLLLVAAAWYLFIVSLLNVGQEFLERHFGRSERGVVDDDALSEEAES</sequence>
<feature type="transmembrane region" description="Helical" evidence="12">
    <location>
        <begin position="36"/>
        <end position="54"/>
    </location>
</feature>
<evidence type="ECO:0000256" key="5">
    <source>
        <dbReference type="ARBA" id="ARBA00022692"/>
    </source>
</evidence>
<keyword evidence="7 12" id="KW-1133">Transmembrane helix</keyword>
<dbReference type="STRING" id="266779.Meso_0040"/>
<dbReference type="AlphaFoldDB" id="Q11MD0"/>
<comment type="similarity">
    <text evidence="2">Belongs to the binding-protein-dependent transport system permease family. HisMQ subfamily.</text>
</comment>
<dbReference type="GO" id="GO:0006865">
    <property type="term" value="P:amino acid transport"/>
    <property type="evidence" value="ECO:0007669"/>
    <property type="project" value="UniProtKB-KW"/>
</dbReference>
<evidence type="ECO:0000256" key="12">
    <source>
        <dbReference type="RuleBase" id="RU363032"/>
    </source>
</evidence>
<dbReference type="OrthoDB" id="9814550at2"/>
<feature type="transmembrane region" description="Helical" evidence="12">
    <location>
        <begin position="261"/>
        <end position="282"/>
    </location>
</feature>
<dbReference type="SUPFAM" id="SSF161098">
    <property type="entry name" value="MetI-like"/>
    <property type="match status" value="1"/>
</dbReference>